<gene>
    <name evidence="4" type="ORF">EJ04DRAFT_507988</name>
</gene>
<evidence type="ECO:0000313" key="4">
    <source>
        <dbReference type="EMBL" id="KAF2740458.1"/>
    </source>
</evidence>
<evidence type="ECO:0000256" key="2">
    <source>
        <dbReference type="SAM" id="Phobius"/>
    </source>
</evidence>
<name>A0A9P4V8L4_9PLEO</name>
<feature type="compositionally biased region" description="Basic and acidic residues" evidence="1">
    <location>
        <begin position="388"/>
        <end position="404"/>
    </location>
</feature>
<feature type="region of interest" description="Disordered" evidence="1">
    <location>
        <begin position="142"/>
        <end position="174"/>
    </location>
</feature>
<feature type="compositionally biased region" description="Polar residues" evidence="1">
    <location>
        <begin position="254"/>
        <end position="265"/>
    </location>
</feature>
<evidence type="ECO:0000256" key="3">
    <source>
        <dbReference type="SAM" id="SignalP"/>
    </source>
</evidence>
<dbReference type="EMBL" id="ML996100">
    <property type="protein sequence ID" value="KAF2740458.1"/>
    <property type="molecule type" value="Genomic_DNA"/>
</dbReference>
<evidence type="ECO:0000256" key="1">
    <source>
        <dbReference type="SAM" id="MobiDB-lite"/>
    </source>
</evidence>
<keyword evidence="2" id="KW-0472">Membrane</keyword>
<dbReference type="OrthoDB" id="5338512at2759"/>
<dbReference type="Proteomes" id="UP000799444">
    <property type="component" value="Unassembled WGS sequence"/>
</dbReference>
<reference evidence="4" key="1">
    <citation type="journal article" date="2020" name="Stud. Mycol.">
        <title>101 Dothideomycetes genomes: a test case for predicting lifestyles and emergence of pathogens.</title>
        <authorList>
            <person name="Haridas S."/>
            <person name="Albert R."/>
            <person name="Binder M."/>
            <person name="Bloem J."/>
            <person name="Labutti K."/>
            <person name="Salamov A."/>
            <person name="Andreopoulos B."/>
            <person name="Baker S."/>
            <person name="Barry K."/>
            <person name="Bills G."/>
            <person name="Bluhm B."/>
            <person name="Cannon C."/>
            <person name="Castanera R."/>
            <person name="Culley D."/>
            <person name="Daum C."/>
            <person name="Ezra D."/>
            <person name="Gonzalez J."/>
            <person name="Henrissat B."/>
            <person name="Kuo A."/>
            <person name="Liang C."/>
            <person name="Lipzen A."/>
            <person name="Lutzoni F."/>
            <person name="Magnuson J."/>
            <person name="Mondo S."/>
            <person name="Nolan M."/>
            <person name="Ohm R."/>
            <person name="Pangilinan J."/>
            <person name="Park H.-J."/>
            <person name="Ramirez L."/>
            <person name="Alfaro M."/>
            <person name="Sun H."/>
            <person name="Tritt A."/>
            <person name="Yoshinaga Y."/>
            <person name="Zwiers L.-H."/>
            <person name="Turgeon B."/>
            <person name="Goodwin S."/>
            <person name="Spatafora J."/>
            <person name="Crous P."/>
            <person name="Grigoriev I."/>
        </authorList>
    </citation>
    <scope>NUCLEOTIDE SEQUENCE</scope>
    <source>
        <strain evidence="4">CBS 125425</strain>
    </source>
</reference>
<sequence length="414" mass="43836">MAPMTGFSKLSRLSLICAFSSILSPTHALEIFSRQAQTCGGNTNLFQCGGSLPSDFCCPNGSACVPINGTGMAATICCPKGADCSFVQTITCDVSQLNATKHPDNQVHLADTQNVELPKCGDACCPLGYSCNGGACSADNNASPSPSGTPTSAASPTSSATDPASASQTTAAVPAPVAKSEQGFDGKSFAAGFFPGIVLGGLLVVGLIWAVKKRREHQEKNRYSGDFGHVSRQISDPIYDPAYANRVDFIRRGSQSAQASPNSTIEMVKPPNNPQGGMTPRIKSLWARSPKLGFGSFSVNSTPRQGNTPMPPPPAVRAGNGDPYITPNRTPHRMSSRASQQRVSRRTHSSETIDVLMPAPSFLEPPRAPGMRENRMTADSGHTTFTKLMERAGYEENDRNEVRGKVKGSPARAR</sequence>
<accession>A0A9P4V8L4</accession>
<feature type="transmembrane region" description="Helical" evidence="2">
    <location>
        <begin position="189"/>
        <end position="211"/>
    </location>
</feature>
<proteinExistence type="predicted"/>
<keyword evidence="2" id="KW-1133">Transmembrane helix</keyword>
<feature type="compositionally biased region" description="Low complexity" evidence="1">
    <location>
        <begin position="142"/>
        <end position="172"/>
    </location>
</feature>
<feature type="compositionally biased region" description="Polar residues" evidence="1">
    <location>
        <begin position="297"/>
        <end position="308"/>
    </location>
</feature>
<keyword evidence="5" id="KW-1185">Reference proteome</keyword>
<keyword evidence="2" id="KW-0812">Transmembrane</keyword>
<comment type="caution">
    <text evidence="4">The sequence shown here is derived from an EMBL/GenBank/DDBJ whole genome shotgun (WGS) entry which is preliminary data.</text>
</comment>
<feature type="chain" id="PRO_5040233390" evidence="3">
    <location>
        <begin position="29"/>
        <end position="414"/>
    </location>
</feature>
<keyword evidence="3" id="KW-0732">Signal</keyword>
<protein>
    <submittedName>
        <fullName evidence="4">Uncharacterized protein</fullName>
    </submittedName>
</protein>
<dbReference type="AlphaFoldDB" id="A0A9P4V8L4"/>
<organism evidence="4 5">
    <name type="scientific">Polyplosphaeria fusca</name>
    <dbReference type="NCBI Taxonomy" id="682080"/>
    <lineage>
        <taxon>Eukaryota</taxon>
        <taxon>Fungi</taxon>
        <taxon>Dikarya</taxon>
        <taxon>Ascomycota</taxon>
        <taxon>Pezizomycotina</taxon>
        <taxon>Dothideomycetes</taxon>
        <taxon>Pleosporomycetidae</taxon>
        <taxon>Pleosporales</taxon>
        <taxon>Tetraplosphaeriaceae</taxon>
        <taxon>Polyplosphaeria</taxon>
    </lineage>
</organism>
<evidence type="ECO:0000313" key="5">
    <source>
        <dbReference type="Proteomes" id="UP000799444"/>
    </source>
</evidence>
<feature type="region of interest" description="Disordered" evidence="1">
    <location>
        <begin position="296"/>
        <end position="414"/>
    </location>
</feature>
<feature type="signal peptide" evidence="3">
    <location>
        <begin position="1"/>
        <end position="28"/>
    </location>
</feature>
<feature type="region of interest" description="Disordered" evidence="1">
    <location>
        <begin position="254"/>
        <end position="275"/>
    </location>
</feature>